<proteinExistence type="predicted"/>
<evidence type="ECO:0000256" key="2">
    <source>
        <dbReference type="SAM" id="Phobius"/>
    </source>
</evidence>
<dbReference type="InterPro" id="IPR050640">
    <property type="entry name" value="Bact_2-comp_sensor_kinase"/>
</dbReference>
<dbReference type="PANTHER" id="PTHR34220:SF7">
    <property type="entry name" value="SENSOR HISTIDINE KINASE YPDA"/>
    <property type="match status" value="1"/>
</dbReference>
<name>A0A2D0N1B3_FLAN2</name>
<feature type="domain" description="Signal transduction histidine kinase internal region" evidence="4">
    <location>
        <begin position="611"/>
        <end position="689"/>
    </location>
</feature>
<evidence type="ECO:0000313" key="8">
    <source>
        <dbReference type="Proteomes" id="UP000223913"/>
    </source>
</evidence>
<dbReference type="OrthoDB" id="607947at2"/>
<dbReference type="RefSeq" id="WP_099154508.1">
    <property type="nucleotide sequence ID" value="NZ_PDUD01000044.1"/>
</dbReference>
<dbReference type="GO" id="GO:0016020">
    <property type="term" value="C:membrane"/>
    <property type="evidence" value="ECO:0007669"/>
    <property type="project" value="InterPro"/>
</dbReference>
<dbReference type="Pfam" id="PF07696">
    <property type="entry name" value="7TMR-DISMED2"/>
    <property type="match status" value="1"/>
</dbReference>
<feature type="transmembrane region" description="Helical" evidence="2">
    <location>
        <begin position="393"/>
        <end position="412"/>
    </location>
</feature>
<dbReference type="PANTHER" id="PTHR34220">
    <property type="entry name" value="SENSOR HISTIDINE KINASE YPDA"/>
    <property type="match status" value="1"/>
</dbReference>
<dbReference type="InterPro" id="IPR011622">
    <property type="entry name" value="7TMR_DISM_rcpt_extracell_dom2"/>
</dbReference>
<feature type="coiled-coil region" evidence="1">
    <location>
        <begin position="584"/>
        <end position="620"/>
    </location>
</feature>
<keyword evidence="8" id="KW-1185">Reference proteome</keyword>
<feature type="transmembrane region" description="Helical" evidence="2">
    <location>
        <begin position="432"/>
        <end position="453"/>
    </location>
</feature>
<feature type="transmembrane region" description="Helical" evidence="2">
    <location>
        <begin position="508"/>
        <end position="527"/>
    </location>
</feature>
<feature type="chain" id="PRO_5012813241" description="Signal transduction histidine kinase internal region domain-containing protein" evidence="3">
    <location>
        <begin position="20"/>
        <end position="816"/>
    </location>
</feature>
<dbReference type="EMBL" id="PDUD01000044">
    <property type="protein sequence ID" value="PHN02168.1"/>
    <property type="molecule type" value="Genomic_DNA"/>
</dbReference>
<keyword evidence="2" id="KW-1133">Transmembrane helix</keyword>
<reference evidence="7 8" key="1">
    <citation type="submission" date="2017-10" db="EMBL/GenBank/DDBJ databases">
        <title>The draft genome sequence of Lewinella nigricans NBRC 102662.</title>
        <authorList>
            <person name="Wang K."/>
        </authorList>
    </citation>
    <scope>NUCLEOTIDE SEQUENCE [LARGE SCALE GENOMIC DNA]</scope>
    <source>
        <strain evidence="7 8">NBRC 102662</strain>
    </source>
</reference>
<feature type="transmembrane region" description="Helical" evidence="2">
    <location>
        <begin position="465"/>
        <end position="488"/>
    </location>
</feature>
<evidence type="ECO:0000256" key="3">
    <source>
        <dbReference type="SAM" id="SignalP"/>
    </source>
</evidence>
<sequence length="816" mass="94890">MKNIAILPVLLCLTKLLSAQTSPVYRISFEFAEVNAEQEPYNDLYDYTEILLDPTGAWGYEEVLQRSDQFGPNTTRTDRDLAQIYWMKLQLRATARDSHLFSVGRLYEENNLVDIYYQQGDSLYHQTAGFRRRPAEKTIRRSGSYFWVDLPADTIQTVYIRVDNQYGDCDHCYFEFEKRPLSVFYIDHSTVRSLEAAYILQDLETMEEPNRFEPPRMVDVSWYFEFYVDTDCNLDLESVRRSWDSGSYFKGFQRVEFDYTSCHWARLRVINPKRYAQSRTFAYPSDPWKSIEYHLPDTVGRYHKMEAFPSAEGREAFSFSIPAGDTLELYIRYPRRTSSYTYADDGDMADIHPGDLQKRQYRDKYKTFFIGGLAFFLIYIFLQLIVYRDSLQLYFFLLLVGLSPYLMMALDHSQFLNFTEAIFRFSTLERDWILGLAAPLAVFALLKFTQHLLNLKNTLPLFFRIANYLISLYIIISIIDLLDILWWSTHGLPTTDLCITCYANSIKGMLQGCSAILVLCAGIKSYYRKIPLSASFVLSFLPLIMAMVIASPLGQLLFPHLERAAPFIAGHFLTLMLFGILIGIRNNRIQMEKLESVKQKAQLQNDLLQIESKALRAQMNPHFIFNCLNSIKGLIQEAANRQAIHYLTLFSRFIRRVLQHSEEKQISLEEELEMSRLYIEMEKLRFERSFTYRIKIAPEVDPSFFRVPPMILQPFLENAIWHGLMHKAGDREIRLEIRPEGAGVKCIVEDNGIGREQAAALNLSRQHQHRSFGTRLIMDRLQVNKALFNSNFVVNIIDQMQNGRAAGTRVELILGA</sequence>
<dbReference type="SUPFAM" id="SSF55874">
    <property type="entry name" value="ATPase domain of HSP90 chaperone/DNA topoisomerase II/histidine kinase"/>
    <property type="match status" value="1"/>
</dbReference>
<keyword evidence="2" id="KW-0472">Membrane</keyword>
<dbReference type="Pfam" id="PF07695">
    <property type="entry name" value="7TMR-DISM_7TM"/>
    <property type="match status" value="1"/>
</dbReference>
<dbReference type="Proteomes" id="UP000223913">
    <property type="component" value="Unassembled WGS sequence"/>
</dbReference>
<evidence type="ECO:0008006" key="9">
    <source>
        <dbReference type="Google" id="ProtNLM"/>
    </source>
</evidence>
<feature type="domain" description="7TM-DISM receptor extracellular" evidence="6">
    <location>
        <begin position="47"/>
        <end position="165"/>
    </location>
</feature>
<evidence type="ECO:0000259" key="5">
    <source>
        <dbReference type="Pfam" id="PF07695"/>
    </source>
</evidence>
<gene>
    <name evidence="7" type="ORF">CRP01_33810</name>
</gene>
<feature type="transmembrane region" description="Helical" evidence="2">
    <location>
        <begin position="368"/>
        <end position="386"/>
    </location>
</feature>
<feature type="signal peptide" evidence="3">
    <location>
        <begin position="1"/>
        <end position="19"/>
    </location>
</feature>
<comment type="caution">
    <text evidence="7">The sequence shown here is derived from an EMBL/GenBank/DDBJ whole genome shotgun (WGS) entry which is preliminary data.</text>
</comment>
<feature type="domain" description="7TM-DISM receptor extracellular" evidence="5">
    <location>
        <begin position="366"/>
        <end position="583"/>
    </location>
</feature>
<keyword evidence="1" id="KW-0175">Coiled coil</keyword>
<protein>
    <recommendedName>
        <fullName evidence="9">Signal transduction histidine kinase internal region domain-containing protein</fullName>
    </recommendedName>
</protein>
<dbReference type="GO" id="GO:0000155">
    <property type="term" value="F:phosphorelay sensor kinase activity"/>
    <property type="evidence" value="ECO:0007669"/>
    <property type="project" value="InterPro"/>
</dbReference>
<dbReference type="Pfam" id="PF06580">
    <property type="entry name" value="His_kinase"/>
    <property type="match status" value="1"/>
</dbReference>
<feature type="transmembrane region" description="Helical" evidence="2">
    <location>
        <begin position="534"/>
        <end position="558"/>
    </location>
</feature>
<evidence type="ECO:0000259" key="4">
    <source>
        <dbReference type="Pfam" id="PF06580"/>
    </source>
</evidence>
<evidence type="ECO:0000256" key="1">
    <source>
        <dbReference type="SAM" id="Coils"/>
    </source>
</evidence>
<keyword evidence="2" id="KW-0812">Transmembrane</keyword>
<feature type="transmembrane region" description="Helical" evidence="2">
    <location>
        <begin position="564"/>
        <end position="584"/>
    </location>
</feature>
<dbReference type="Gene3D" id="2.60.40.2380">
    <property type="match status" value="1"/>
</dbReference>
<evidence type="ECO:0000259" key="6">
    <source>
        <dbReference type="Pfam" id="PF07696"/>
    </source>
</evidence>
<dbReference type="InterPro" id="IPR036890">
    <property type="entry name" value="HATPase_C_sf"/>
</dbReference>
<evidence type="ECO:0000313" key="7">
    <source>
        <dbReference type="EMBL" id="PHN02168.1"/>
    </source>
</evidence>
<dbReference type="AlphaFoldDB" id="A0A2D0N1B3"/>
<keyword evidence="3" id="KW-0732">Signal</keyword>
<dbReference type="InterPro" id="IPR011623">
    <property type="entry name" value="7TMR_DISM_rcpt_extracell_dom1"/>
</dbReference>
<dbReference type="InterPro" id="IPR010559">
    <property type="entry name" value="Sig_transdc_His_kin_internal"/>
</dbReference>
<dbReference type="Gene3D" id="3.30.565.10">
    <property type="entry name" value="Histidine kinase-like ATPase, C-terminal domain"/>
    <property type="match status" value="1"/>
</dbReference>
<accession>A0A2D0N1B3</accession>
<organism evidence="7 8">
    <name type="scientific">Flavilitoribacter nigricans (strain ATCC 23147 / DSM 23189 / NBRC 102662 / NCIMB 1420 / SS-2)</name>
    <name type="common">Lewinella nigricans</name>
    <dbReference type="NCBI Taxonomy" id="1122177"/>
    <lineage>
        <taxon>Bacteria</taxon>
        <taxon>Pseudomonadati</taxon>
        <taxon>Bacteroidota</taxon>
        <taxon>Saprospiria</taxon>
        <taxon>Saprospirales</taxon>
        <taxon>Lewinellaceae</taxon>
        <taxon>Flavilitoribacter</taxon>
    </lineage>
</organism>